<feature type="domain" description="YlxR" evidence="2">
    <location>
        <begin position="17"/>
        <end position="88"/>
    </location>
</feature>
<dbReference type="Pfam" id="PF01248">
    <property type="entry name" value="Ribosomal_L7Ae"/>
    <property type="match status" value="1"/>
</dbReference>
<reference evidence="3 4" key="1">
    <citation type="submission" date="2017-05" db="EMBL/GenBank/DDBJ databases">
        <title>Genome Analysis of Maritalea myrionectae HL2708#5.</title>
        <authorList>
            <consortium name="Cotde Inc.-PKNU"/>
            <person name="Jang D."/>
            <person name="Oh H.-M."/>
        </authorList>
    </citation>
    <scope>NUCLEOTIDE SEQUENCE [LARGE SCALE GENOMIC DNA]</scope>
    <source>
        <strain evidence="3 4">HL2708#5</strain>
    </source>
</reference>
<dbReference type="SUPFAM" id="SSF55315">
    <property type="entry name" value="L30e-like"/>
    <property type="match status" value="1"/>
</dbReference>
<dbReference type="STRING" id="1122213.GCA_000423365_02918"/>
<dbReference type="CDD" id="cd00279">
    <property type="entry name" value="YlxR"/>
    <property type="match status" value="1"/>
</dbReference>
<dbReference type="Gene3D" id="3.30.1330.30">
    <property type="match status" value="1"/>
</dbReference>
<evidence type="ECO:0000313" key="4">
    <source>
        <dbReference type="Proteomes" id="UP000258927"/>
    </source>
</evidence>
<dbReference type="InterPro" id="IPR004038">
    <property type="entry name" value="Ribosomal_eL8/eL30/eS12/Gad45"/>
</dbReference>
<dbReference type="InterPro" id="IPR035931">
    <property type="entry name" value="YlxR-like_sf"/>
</dbReference>
<dbReference type="InterPro" id="IPR029064">
    <property type="entry name" value="Ribosomal_eL30-like_sf"/>
</dbReference>
<evidence type="ECO:0000313" key="3">
    <source>
        <dbReference type="EMBL" id="AVX02752.1"/>
    </source>
</evidence>
<dbReference type="NCBIfam" id="NF006622">
    <property type="entry name" value="PRK09190.1"/>
    <property type="match status" value="1"/>
</dbReference>
<dbReference type="EMBL" id="CP021330">
    <property type="protein sequence ID" value="AVX02752.1"/>
    <property type="molecule type" value="Genomic_DNA"/>
</dbReference>
<dbReference type="Proteomes" id="UP000258927">
    <property type="component" value="Chromosome"/>
</dbReference>
<protein>
    <recommendedName>
        <fullName evidence="5">YlxR domain-containing protein</fullName>
    </recommendedName>
</protein>
<dbReference type="PANTHER" id="PTHR34215">
    <property type="entry name" value="BLL0784 PROTEIN"/>
    <property type="match status" value="1"/>
</dbReference>
<dbReference type="AlphaFoldDB" id="A0A2R4M9R7"/>
<evidence type="ECO:0000259" key="2">
    <source>
        <dbReference type="Pfam" id="PF04296"/>
    </source>
</evidence>
<dbReference type="KEGG" id="mmyr:MXMO3_00204"/>
<evidence type="ECO:0008006" key="5">
    <source>
        <dbReference type="Google" id="ProtNLM"/>
    </source>
</evidence>
<sequence>MPQGEHTMGEKVNKNLRTCCVTRESLPKADLIRFALGPNGEILPDIAGKAGGRGVWVAANRQILAQAVAKNAFARALKAQVNVPDNLVEITQAHLEKRLLGALGLAMKGGHLVTGYAKVRSAIEKGKIDALIAASDGSMDGRKKMTQLLRALELEDEVPQIDLLNAEQLSLALGGKNVIHAALVGGAATKSALDRYHQLDRFMAENNG</sequence>
<evidence type="ECO:0000259" key="1">
    <source>
        <dbReference type="Pfam" id="PF01248"/>
    </source>
</evidence>
<dbReference type="InterPro" id="IPR037465">
    <property type="entry name" value="YlxR"/>
</dbReference>
<organism evidence="3 4">
    <name type="scientific">Maritalea myrionectae</name>
    <dbReference type="NCBI Taxonomy" id="454601"/>
    <lineage>
        <taxon>Bacteria</taxon>
        <taxon>Pseudomonadati</taxon>
        <taxon>Pseudomonadota</taxon>
        <taxon>Alphaproteobacteria</taxon>
        <taxon>Hyphomicrobiales</taxon>
        <taxon>Devosiaceae</taxon>
        <taxon>Maritalea</taxon>
    </lineage>
</organism>
<dbReference type="SUPFAM" id="SSF64376">
    <property type="entry name" value="YlxR-like"/>
    <property type="match status" value="1"/>
</dbReference>
<dbReference type="Pfam" id="PF04296">
    <property type="entry name" value="YlxR"/>
    <property type="match status" value="1"/>
</dbReference>
<dbReference type="Gene3D" id="3.30.1230.10">
    <property type="entry name" value="YlxR-like"/>
    <property type="match status" value="1"/>
</dbReference>
<keyword evidence="4" id="KW-1185">Reference proteome</keyword>
<feature type="domain" description="Ribosomal protein eL8/eL30/eS12/Gadd45" evidence="1">
    <location>
        <begin position="99"/>
        <end position="178"/>
    </location>
</feature>
<dbReference type="InterPro" id="IPR007393">
    <property type="entry name" value="YlxR_dom"/>
</dbReference>
<dbReference type="PANTHER" id="PTHR34215:SF1">
    <property type="entry name" value="YLXR DOMAIN-CONTAINING PROTEIN"/>
    <property type="match status" value="1"/>
</dbReference>
<accession>A0A2R4M9R7</accession>
<proteinExistence type="predicted"/>
<name>A0A2R4M9R7_9HYPH</name>
<gene>
    <name evidence="3" type="ORF">MXMO3_00204</name>
</gene>